<dbReference type="Pfam" id="PF00884">
    <property type="entry name" value="Sulfatase"/>
    <property type="match status" value="1"/>
</dbReference>
<feature type="transmembrane region" description="Helical" evidence="6">
    <location>
        <begin position="70"/>
        <end position="89"/>
    </location>
</feature>
<comment type="subcellular location">
    <subcellularLocation>
        <location evidence="1">Cell membrane</location>
        <topology evidence="1">Multi-pass membrane protein</topology>
    </subcellularLocation>
</comment>
<protein>
    <submittedName>
        <fullName evidence="8">Phosphoglycerol transferase MdoB</fullName>
    </submittedName>
</protein>
<keyword evidence="4 6" id="KW-1133">Transmembrane helix</keyword>
<accession>A0A1I2Q0E3</accession>
<evidence type="ECO:0000256" key="4">
    <source>
        <dbReference type="ARBA" id="ARBA00022989"/>
    </source>
</evidence>
<dbReference type="AlphaFoldDB" id="A0A1I2Q0E3"/>
<dbReference type="GO" id="GO:0016740">
    <property type="term" value="F:transferase activity"/>
    <property type="evidence" value="ECO:0007669"/>
    <property type="project" value="UniProtKB-KW"/>
</dbReference>
<dbReference type="GO" id="GO:0005886">
    <property type="term" value="C:plasma membrane"/>
    <property type="evidence" value="ECO:0007669"/>
    <property type="project" value="UniProtKB-SubCell"/>
</dbReference>
<dbReference type="InterPro" id="IPR000917">
    <property type="entry name" value="Sulfatase_N"/>
</dbReference>
<evidence type="ECO:0000259" key="7">
    <source>
        <dbReference type="Pfam" id="PF00884"/>
    </source>
</evidence>
<dbReference type="CDD" id="cd16015">
    <property type="entry name" value="LTA_synthase"/>
    <property type="match status" value="1"/>
</dbReference>
<dbReference type="STRING" id="1045558.SAMN05216175_10454"/>
<evidence type="ECO:0000313" key="8">
    <source>
        <dbReference type="EMBL" id="SFG19101.1"/>
    </source>
</evidence>
<feature type="transmembrane region" description="Helical" evidence="6">
    <location>
        <begin position="154"/>
        <end position="174"/>
    </location>
</feature>
<evidence type="ECO:0000256" key="6">
    <source>
        <dbReference type="SAM" id="Phobius"/>
    </source>
</evidence>
<keyword evidence="2" id="KW-1003">Cell membrane</keyword>
<evidence type="ECO:0000256" key="2">
    <source>
        <dbReference type="ARBA" id="ARBA00022475"/>
    </source>
</evidence>
<sequence length="522" mass="59833">MPVENLVAELLWPLLLFPILTGLIVTFAMEFLLQPTVVCFWRRPFNTFCLHLGSFLLLYCAALLLCWRPWFALSIVLSFQLLLVLVNNAKYHSMREPFLIYDFEYFTDAIKHPRLYLPFFGIYKAILAAIGFVAVIVLAMIIEPSLLNSAGAFHWLTMVTGLMIIASALLWIGVRLNRTPMTLQPEDDFVKVGLVSFLWLYGIEHIRHQPIHRSVNWEDNFKSEAEPHRLANVVVVQSESFFDARKDYDLLNADVLSQYDDICSESAQFGRLSVPAWGANTIRTESAFLTGLEASHFGVHQFSPYRYFMKNEQYTLAHLLKEKGYRTVCIHPYQASFYMRDMLYPRLGFDHFIDINAFSDSQKQGQYIGDIAVAEKVGELLGESQQPLFIFVITMENHGPLHLEKPDSVDQQLFYKDKKQPEGCDDLTVYTRHLSNADQMASMLRQQLQADLREGVLCWYGDHVPIMADVYRRLGEPSGLTDYFVWTTTSENQQKPLAENIAIKVSGLVPLVTQQLSRLASL</sequence>
<keyword evidence="9" id="KW-1185">Reference proteome</keyword>
<evidence type="ECO:0000256" key="5">
    <source>
        <dbReference type="ARBA" id="ARBA00023136"/>
    </source>
</evidence>
<dbReference type="InterPro" id="IPR017850">
    <property type="entry name" value="Alkaline_phosphatase_core_sf"/>
</dbReference>
<dbReference type="InterPro" id="IPR050448">
    <property type="entry name" value="OpgB/LTA_synthase_biosynth"/>
</dbReference>
<name>A0A1I2Q0E3_9GAMM</name>
<keyword evidence="5 6" id="KW-0472">Membrane</keyword>
<gene>
    <name evidence="8" type="ORF">SAMN05216175_10454</name>
</gene>
<proteinExistence type="predicted"/>
<dbReference type="PANTHER" id="PTHR47371:SF3">
    <property type="entry name" value="PHOSPHOGLYCEROL TRANSFERASE I"/>
    <property type="match status" value="1"/>
</dbReference>
<feature type="domain" description="Sulfatase N-terminal" evidence="7">
    <location>
        <begin position="232"/>
        <end position="493"/>
    </location>
</feature>
<dbReference type="RefSeq" id="WP_090726287.1">
    <property type="nucleotide sequence ID" value="NZ_FOOU01000004.1"/>
</dbReference>
<feature type="transmembrane region" description="Helical" evidence="6">
    <location>
        <begin position="45"/>
        <end position="64"/>
    </location>
</feature>
<feature type="transmembrane region" description="Helical" evidence="6">
    <location>
        <begin position="12"/>
        <end position="33"/>
    </location>
</feature>
<dbReference type="SUPFAM" id="SSF53649">
    <property type="entry name" value="Alkaline phosphatase-like"/>
    <property type="match status" value="1"/>
</dbReference>
<reference evidence="9" key="1">
    <citation type="submission" date="2016-10" db="EMBL/GenBank/DDBJ databases">
        <authorList>
            <person name="Varghese N."/>
            <person name="Submissions S."/>
        </authorList>
    </citation>
    <scope>NUCLEOTIDE SEQUENCE [LARGE SCALE GENOMIC DNA]</scope>
    <source>
        <strain evidence="9">CGMCC 1.10971</strain>
    </source>
</reference>
<keyword evidence="8" id="KW-0808">Transferase</keyword>
<organism evidence="8 9">
    <name type="scientific">Neptunomonas qingdaonensis</name>
    <dbReference type="NCBI Taxonomy" id="1045558"/>
    <lineage>
        <taxon>Bacteria</taxon>
        <taxon>Pseudomonadati</taxon>
        <taxon>Pseudomonadota</taxon>
        <taxon>Gammaproteobacteria</taxon>
        <taxon>Oceanospirillales</taxon>
        <taxon>Oceanospirillaceae</taxon>
        <taxon>Neptunomonas</taxon>
    </lineage>
</organism>
<dbReference type="Gene3D" id="3.40.720.10">
    <property type="entry name" value="Alkaline Phosphatase, subunit A"/>
    <property type="match status" value="1"/>
</dbReference>
<evidence type="ECO:0000256" key="1">
    <source>
        <dbReference type="ARBA" id="ARBA00004651"/>
    </source>
</evidence>
<feature type="transmembrane region" description="Helical" evidence="6">
    <location>
        <begin position="121"/>
        <end position="142"/>
    </location>
</feature>
<dbReference type="PANTHER" id="PTHR47371">
    <property type="entry name" value="LIPOTEICHOIC ACID SYNTHASE"/>
    <property type="match status" value="1"/>
</dbReference>
<evidence type="ECO:0000256" key="3">
    <source>
        <dbReference type="ARBA" id="ARBA00022692"/>
    </source>
</evidence>
<keyword evidence="3 6" id="KW-0812">Transmembrane</keyword>
<evidence type="ECO:0000313" key="9">
    <source>
        <dbReference type="Proteomes" id="UP000198623"/>
    </source>
</evidence>
<dbReference type="EMBL" id="FOOU01000004">
    <property type="protein sequence ID" value="SFG19101.1"/>
    <property type="molecule type" value="Genomic_DNA"/>
</dbReference>
<dbReference type="OrthoDB" id="5363296at2"/>
<dbReference type="Proteomes" id="UP000198623">
    <property type="component" value="Unassembled WGS sequence"/>
</dbReference>